<dbReference type="RefSeq" id="WP_055505240.1">
    <property type="nucleotide sequence ID" value="NZ_BBZG01000002.1"/>
</dbReference>
<evidence type="ECO:0000256" key="5">
    <source>
        <dbReference type="SAM" id="MobiDB-lite"/>
    </source>
</evidence>
<evidence type="ECO:0000313" key="8">
    <source>
        <dbReference type="EMBL" id="SEM87597.1"/>
    </source>
</evidence>
<keyword evidence="2" id="KW-0805">Transcription regulation</keyword>
<organism evidence="8 9">
    <name type="scientific">Nonomuraea pusilla</name>
    <dbReference type="NCBI Taxonomy" id="46177"/>
    <lineage>
        <taxon>Bacteria</taxon>
        <taxon>Bacillati</taxon>
        <taxon>Actinomycetota</taxon>
        <taxon>Actinomycetes</taxon>
        <taxon>Streptosporangiales</taxon>
        <taxon>Streptosporangiaceae</taxon>
        <taxon>Nonomuraea</taxon>
    </lineage>
</organism>
<comment type="similarity">
    <text evidence="1">Belongs to the sigma-70 factor family. ECF subfamily.</text>
</comment>
<evidence type="ECO:0000313" key="9">
    <source>
        <dbReference type="Proteomes" id="UP000198953"/>
    </source>
</evidence>
<keyword evidence="6" id="KW-0812">Transmembrane</keyword>
<dbReference type="InterPro" id="IPR013249">
    <property type="entry name" value="RNA_pol_sigma70_r4_t2"/>
</dbReference>
<evidence type="ECO:0000256" key="3">
    <source>
        <dbReference type="ARBA" id="ARBA00023082"/>
    </source>
</evidence>
<dbReference type="STRING" id="46177.SAMN05660976_06247"/>
<accession>A0A1H8C0I2</accession>
<feature type="transmembrane region" description="Helical" evidence="6">
    <location>
        <begin position="500"/>
        <end position="521"/>
    </location>
</feature>
<feature type="domain" description="RNA polymerase sigma factor 70 region 4 type 2" evidence="7">
    <location>
        <begin position="91"/>
        <end position="138"/>
    </location>
</feature>
<dbReference type="AlphaFoldDB" id="A0A1H8C0I2"/>
<feature type="region of interest" description="Disordered" evidence="5">
    <location>
        <begin position="433"/>
        <end position="491"/>
    </location>
</feature>
<gene>
    <name evidence="8" type="ORF">SAMN05660976_06247</name>
</gene>
<keyword evidence="8" id="KW-0240">DNA-directed RNA polymerase</keyword>
<sequence length="527" mass="55720">MSHPLTGQRPRGELVARLYDRHAAGLFAYCADQLGDLGSAADVLVSVLTGVPDTEPPRAALYAFARRQIRLRDVVYAPPVVDPLVDPASALVERSLRELRPHQREVLVLCAVCGLSGAELAVALDVAPDTAEELLAAAAQRFRQALGGALASTGIRVPKPVADVYGAIGVAPLRDVLGRLPWPLPPAALRVQFAGSRPAEPAPLFVRPRWPVPPAWPLPLARTDPATSTGVFPADLLTPRPPGHVADHEATTAPMPRLRDPLADLDRARPLPDGDPGSFRPLPDGGLGAFRPLPDDGPGTFRPLSPEPFRPFTSGGPVQAPAPDTPQPPEPGDLQPPASGGFQAFRPAGRSDSGPATGDVLPPARPFLLSAPVPADVLDDEPITLELPAIRDVPGSAETASRHPAPLFTPRPATPPRQDEPVYRLPLPAEAREAVQGAAVTGTPEGATPDTAKTPDTAEPAETTEAAAPSRKPSAKPSGKPSARARKRAAARRRERHHDWAWELIGFLICVAIAMIVFFSVPMMVHP</sequence>
<feature type="compositionally biased region" description="Low complexity" evidence="5">
    <location>
        <begin position="447"/>
        <end position="482"/>
    </location>
</feature>
<keyword evidence="4" id="KW-0804">Transcription</keyword>
<dbReference type="SUPFAM" id="SSF88659">
    <property type="entry name" value="Sigma3 and sigma4 domains of RNA polymerase sigma factors"/>
    <property type="match status" value="1"/>
</dbReference>
<evidence type="ECO:0000256" key="1">
    <source>
        <dbReference type="ARBA" id="ARBA00010641"/>
    </source>
</evidence>
<dbReference type="GO" id="GO:0006352">
    <property type="term" value="P:DNA-templated transcription initiation"/>
    <property type="evidence" value="ECO:0007669"/>
    <property type="project" value="InterPro"/>
</dbReference>
<dbReference type="InterPro" id="IPR036388">
    <property type="entry name" value="WH-like_DNA-bd_sf"/>
</dbReference>
<feature type="region of interest" description="Disordered" evidence="5">
    <location>
        <begin position="394"/>
        <end position="421"/>
    </location>
</feature>
<dbReference type="InterPro" id="IPR013324">
    <property type="entry name" value="RNA_pol_sigma_r3/r4-like"/>
</dbReference>
<keyword evidence="3" id="KW-0731">Sigma factor</keyword>
<feature type="region of interest" description="Disordered" evidence="5">
    <location>
        <begin position="237"/>
        <end position="363"/>
    </location>
</feature>
<keyword evidence="6" id="KW-1133">Transmembrane helix</keyword>
<proteinExistence type="inferred from homology"/>
<dbReference type="GO" id="GO:0003677">
    <property type="term" value="F:DNA binding"/>
    <property type="evidence" value="ECO:0007669"/>
    <property type="project" value="InterPro"/>
</dbReference>
<protein>
    <submittedName>
        <fullName evidence="8">DNA-directed RNA polymerase specialized sigma subunit, sigma24 family</fullName>
    </submittedName>
</protein>
<dbReference type="Proteomes" id="UP000198953">
    <property type="component" value="Unassembled WGS sequence"/>
</dbReference>
<keyword evidence="6" id="KW-0472">Membrane</keyword>
<dbReference type="GO" id="GO:0016987">
    <property type="term" value="F:sigma factor activity"/>
    <property type="evidence" value="ECO:0007669"/>
    <property type="project" value="UniProtKB-KW"/>
</dbReference>
<keyword evidence="9" id="KW-1185">Reference proteome</keyword>
<evidence type="ECO:0000256" key="6">
    <source>
        <dbReference type="SAM" id="Phobius"/>
    </source>
</evidence>
<evidence type="ECO:0000256" key="2">
    <source>
        <dbReference type="ARBA" id="ARBA00023015"/>
    </source>
</evidence>
<evidence type="ECO:0000259" key="7">
    <source>
        <dbReference type="Pfam" id="PF08281"/>
    </source>
</evidence>
<reference evidence="8 9" key="1">
    <citation type="submission" date="2016-10" db="EMBL/GenBank/DDBJ databases">
        <authorList>
            <person name="de Groot N.N."/>
        </authorList>
    </citation>
    <scope>NUCLEOTIDE SEQUENCE [LARGE SCALE GENOMIC DNA]</scope>
    <source>
        <strain evidence="8 9">DSM 43357</strain>
    </source>
</reference>
<dbReference type="EMBL" id="FOBF01000018">
    <property type="protein sequence ID" value="SEM87597.1"/>
    <property type="molecule type" value="Genomic_DNA"/>
</dbReference>
<dbReference type="Gene3D" id="1.10.10.10">
    <property type="entry name" value="Winged helix-like DNA-binding domain superfamily/Winged helix DNA-binding domain"/>
    <property type="match status" value="1"/>
</dbReference>
<evidence type="ECO:0000256" key="4">
    <source>
        <dbReference type="ARBA" id="ARBA00023163"/>
    </source>
</evidence>
<dbReference type="GO" id="GO:0000428">
    <property type="term" value="C:DNA-directed RNA polymerase complex"/>
    <property type="evidence" value="ECO:0007669"/>
    <property type="project" value="UniProtKB-KW"/>
</dbReference>
<feature type="compositionally biased region" description="Basic and acidic residues" evidence="5">
    <location>
        <begin position="257"/>
        <end position="272"/>
    </location>
</feature>
<name>A0A1H8C0I2_9ACTN</name>
<dbReference type="Pfam" id="PF08281">
    <property type="entry name" value="Sigma70_r4_2"/>
    <property type="match status" value="1"/>
</dbReference>